<feature type="repeat" description="ANK" evidence="6">
    <location>
        <begin position="83"/>
        <end position="115"/>
    </location>
</feature>
<dbReference type="Pfam" id="PF00023">
    <property type="entry name" value="Ank"/>
    <property type="match status" value="3"/>
</dbReference>
<evidence type="ECO:0000256" key="5">
    <source>
        <dbReference type="ARBA" id="ARBA00023043"/>
    </source>
</evidence>
<evidence type="ECO:0000259" key="8">
    <source>
        <dbReference type="SMART" id="SM00064"/>
    </source>
</evidence>
<feature type="repeat" description="ANK" evidence="6">
    <location>
        <begin position="54"/>
        <end position="86"/>
    </location>
</feature>
<gene>
    <name evidence="9" type="ORF">ACA1_326870</name>
</gene>
<dbReference type="InterPro" id="IPR013083">
    <property type="entry name" value="Znf_RING/FYVE/PHD"/>
</dbReference>
<keyword evidence="3" id="KW-0863">Zinc-finger</keyword>
<dbReference type="SMART" id="SM00064">
    <property type="entry name" value="FYVE"/>
    <property type="match status" value="1"/>
</dbReference>
<evidence type="ECO:0000256" key="4">
    <source>
        <dbReference type="ARBA" id="ARBA00022833"/>
    </source>
</evidence>
<feature type="repeat" description="ANK" evidence="6">
    <location>
        <begin position="185"/>
        <end position="217"/>
    </location>
</feature>
<evidence type="ECO:0000256" key="2">
    <source>
        <dbReference type="ARBA" id="ARBA00022737"/>
    </source>
</evidence>
<keyword evidence="1" id="KW-0479">Metal-binding</keyword>
<dbReference type="PANTHER" id="PTHR24171:SF9">
    <property type="entry name" value="ANKYRIN REPEAT DOMAIN-CONTAINING PROTEIN 39"/>
    <property type="match status" value="1"/>
</dbReference>
<evidence type="ECO:0000256" key="1">
    <source>
        <dbReference type="ARBA" id="ARBA00022723"/>
    </source>
</evidence>
<dbReference type="Gene3D" id="1.25.40.20">
    <property type="entry name" value="Ankyrin repeat-containing domain"/>
    <property type="match status" value="4"/>
</dbReference>
<dbReference type="Proteomes" id="UP000011083">
    <property type="component" value="Unassembled WGS sequence"/>
</dbReference>
<feature type="repeat" description="ANK" evidence="6">
    <location>
        <begin position="218"/>
        <end position="253"/>
    </location>
</feature>
<dbReference type="SMART" id="SM00248">
    <property type="entry name" value="ANK"/>
    <property type="match status" value="10"/>
</dbReference>
<dbReference type="InterPro" id="IPR011011">
    <property type="entry name" value="Znf_FYVE_PHD"/>
</dbReference>
<dbReference type="GO" id="GO:0008270">
    <property type="term" value="F:zinc ion binding"/>
    <property type="evidence" value="ECO:0007669"/>
    <property type="project" value="UniProtKB-KW"/>
</dbReference>
<dbReference type="OrthoDB" id="539213at2759"/>
<dbReference type="OMA" id="EIHEAVW"/>
<accession>L8HM44</accession>
<organism evidence="9 10">
    <name type="scientific">Acanthamoeba castellanii (strain ATCC 30010 / Neff)</name>
    <dbReference type="NCBI Taxonomy" id="1257118"/>
    <lineage>
        <taxon>Eukaryota</taxon>
        <taxon>Amoebozoa</taxon>
        <taxon>Discosea</taxon>
        <taxon>Longamoebia</taxon>
        <taxon>Centramoebida</taxon>
        <taxon>Acanthamoebidae</taxon>
        <taxon>Acanthamoeba</taxon>
    </lineage>
</organism>
<dbReference type="PRINTS" id="PR01415">
    <property type="entry name" value="ANKYRIN"/>
</dbReference>
<dbReference type="InterPro" id="IPR036770">
    <property type="entry name" value="Ankyrin_rpt-contain_sf"/>
</dbReference>
<feature type="domain" description="FYVE zinc finger" evidence="8">
    <location>
        <begin position="412"/>
        <end position="468"/>
    </location>
</feature>
<keyword evidence="10" id="KW-1185">Reference proteome</keyword>
<dbReference type="SUPFAM" id="SSF48403">
    <property type="entry name" value="Ankyrin repeat"/>
    <property type="match status" value="1"/>
</dbReference>
<feature type="region of interest" description="Disordered" evidence="7">
    <location>
        <begin position="384"/>
        <end position="421"/>
    </location>
</feature>
<evidence type="ECO:0000313" key="9">
    <source>
        <dbReference type="EMBL" id="ELR25728.1"/>
    </source>
</evidence>
<dbReference type="EMBL" id="KB007792">
    <property type="protein sequence ID" value="ELR25728.1"/>
    <property type="molecule type" value="Genomic_DNA"/>
</dbReference>
<feature type="repeat" description="ANK" evidence="6">
    <location>
        <begin position="118"/>
        <end position="150"/>
    </location>
</feature>
<keyword evidence="5 6" id="KW-0040">ANK repeat</keyword>
<dbReference type="SUPFAM" id="SSF57903">
    <property type="entry name" value="FYVE/PHD zinc finger"/>
    <property type="match status" value="1"/>
</dbReference>
<dbReference type="Pfam" id="PF12796">
    <property type="entry name" value="Ank_2"/>
    <property type="match status" value="2"/>
</dbReference>
<evidence type="ECO:0000256" key="7">
    <source>
        <dbReference type="SAM" id="MobiDB-lite"/>
    </source>
</evidence>
<feature type="repeat" description="ANK" evidence="6">
    <location>
        <begin position="328"/>
        <end position="360"/>
    </location>
</feature>
<dbReference type="InterPro" id="IPR000306">
    <property type="entry name" value="Znf_FYVE"/>
</dbReference>
<dbReference type="VEuPathDB" id="AmoebaDB:ACA1_326870"/>
<dbReference type="AlphaFoldDB" id="L8HM44"/>
<dbReference type="PROSITE" id="PS50088">
    <property type="entry name" value="ANK_REPEAT"/>
    <property type="match status" value="8"/>
</dbReference>
<proteinExistence type="predicted"/>
<feature type="repeat" description="ANK" evidence="6">
    <location>
        <begin position="254"/>
        <end position="286"/>
    </location>
</feature>
<dbReference type="PROSITE" id="PS50297">
    <property type="entry name" value="ANK_REP_REGION"/>
    <property type="match status" value="8"/>
</dbReference>
<evidence type="ECO:0000313" key="10">
    <source>
        <dbReference type="Proteomes" id="UP000011083"/>
    </source>
</evidence>
<keyword evidence="4" id="KW-0862">Zinc</keyword>
<dbReference type="KEGG" id="acan:ACA1_326870"/>
<feature type="repeat" description="ANK" evidence="6">
    <location>
        <begin position="152"/>
        <end position="184"/>
    </location>
</feature>
<dbReference type="Gene3D" id="3.30.40.10">
    <property type="entry name" value="Zinc/RING finger domain, C3HC4 (zinc finger)"/>
    <property type="match status" value="1"/>
</dbReference>
<dbReference type="GeneID" id="14926798"/>
<dbReference type="RefSeq" id="XP_004358292.1">
    <property type="nucleotide sequence ID" value="XM_004358235.1"/>
</dbReference>
<keyword evidence="2" id="KW-0677">Repeat</keyword>
<dbReference type="STRING" id="1257118.L8HM44"/>
<evidence type="ECO:0000256" key="3">
    <source>
        <dbReference type="ARBA" id="ARBA00022771"/>
    </source>
</evidence>
<evidence type="ECO:0000256" key="6">
    <source>
        <dbReference type="PROSITE-ProRule" id="PRU00023"/>
    </source>
</evidence>
<sequence>MSDGQEPQGEEGGEQQVGWTSEIHEAVWQNNTEKVRQLINSPQGAPLDLEAVVEDCTPLYLACLKGHTDVAEILIKGGAKVDGDSPPVFAAAGKGNLDLVRLLLKNGANPSAFSSQHAGCCGLHIAAEKNYVDVVRALLEAGVEVNIRSEKQKLTPLISAACCGSLDAVKVLIEAGADVDAQSSTGNTALMLAIDRGKIDVATTLIDSGANLEIKGQKGWTALHNAASGGDKGYREVAEALLKANASVDALSETMLTPLHEAAGKSLTDLVRLLVDHGANVNARDKFNNTPLRMCASNAQSFASLDSFKQTVQTLLDAGADINAGTTINTTSLHSVVKWGNPDAVRFMLDHGADPNVRTTKGELPIDFAKEPAIRALLEPVTKAAAKTDKPTNGPADAKGAKADKNVSRSKYSHDNWQPDNTTPECMHCSKKFTLIVRKCTPHRMRLPDKGMKEPVRVCVVCADTNTNTKAKSN</sequence>
<dbReference type="PANTHER" id="PTHR24171">
    <property type="entry name" value="ANKYRIN REPEAT DOMAIN-CONTAINING PROTEIN 39-RELATED"/>
    <property type="match status" value="1"/>
</dbReference>
<protein>
    <submittedName>
        <fullName evidence="9">FYVE zinc finger domain/Ankyrin repeatcontaining protein</fullName>
    </submittedName>
</protein>
<dbReference type="InterPro" id="IPR002110">
    <property type="entry name" value="Ankyrin_rpt"/>
</dbReference>
<name>L8HM44_ACACF</name>
<reference evidence="9 10" key="1">
    <citation type="journal article" date="2013" name="Genome Biol.">
        <title>Genome of Acanthamoeba castellanii highlights extensive lateral gene transfer and early evolution of tyrosine kinase signaling.</title>
        <authorList>
            <person name="Clarke M."/>
            <person name="Lohan A.J."/>
            <person name="Liu B."/>
            <person name="Lagkouvardos I."/>
            <person name="Roy S."/>
            <person name="Zafar N."/>
            <person name="Bertelli C."/>
            <person name="Schilde C."/>
            <person name="Kianianmomeni A."/>
            <person name="Burglin T.R."/>
            <person name="Frech C."/>
            <person name="Turcotte B."/>
            <person name="Kopec K.O."/>
            <person name="Synnott J.M."/>
            <person name="Choo C."/>
            <person name="Paponov I."/>
            <person name="Finkler A."/>
            <person name="Soon Heng Tan C."/>
            <person name="Hutchins A.P."/>
            <person name="Weinmeier T."/>
            <person name="Rattei T."/>
            <person name="Chu J.S."/>
            <person name="Gimenez G."/>
            <person name="Irimia M."/>
            <person name="Rigden D.J."/>
            <person name="Fitzpatrick D.A."/>
            <person name="Lorenzo-Morales J."/>
            <person name="Bateman A."/>
            <person name="Chiu C.H."/>
            <person name="Tang P."/>
            <person name="Hegemann P."/>
            <person name="Fromm H."/>
            <person name="Raoult D."/>
            <person name="Greub G."/>
            <person name="Miranda-Saavedra D."/>
            <person name="Chen N."/>
            <person name="Nash P."/>
            <person name="Ginger M.L."/>
            <person name="Horn M."/>
            <person name="Schaap P."/>
            <person name="Caler L."/>
            <person name="Loftus B."/>
        </authorList>
    </citation>
    <scope>NUCLEOTIDE SEQUENCE [LARGE SCALE GENOMIC DNA]</scope>
    <source>
        <strain evidence="9 10">Neff</strain>
    </source>
</reference>